<feature type="chain" id="PRO_5009264608" description="DUF4403 domain-containing protein" evidence="1">
    <location>
        <begin position="40"/>
        <end position="481"/>
    </location>
</feature>
<feature type="signal peptide" evidence="1">
    <location>
        <begin position="1"/>
        <end position="39"/>
    </location>
</feature>
<reference evidence="3" key="1">
    <citation type="submission" date="2016-10" db="EMBL/GenBank/DDBJ databases">
        <authorList>
            <person name="Varghese N."/>
            <person name="Submissions S."/>
        </authorList>
    </citation>
    <scope>NUCLEOTIDE SEQUENCE [LARGE SCALE GENOMIC DNA]</scope>
    <source>
        <strain evidence="3">GAS369</strain>
    </source>
</reference>
<keyword evidence="1" id="KW-0732">Signal</keyword>
<evidence type="ECO:0000256" key="1">
    <source>
        <dbReference type="SAM" id="SignalP"/>
    </source>
</evidence>
<accession>A0A1H1WMZ9</accession>
<sequence>MTHLHPATPRQRLYVSPAHFARGCVAALGFACFASGALAADKPPLSPDTATPFTTTSRISATIEFGLPALASAIEEDIPRRLATIDERISCVHRRVLVFRVNANCDVSGFVERSGPVSLYGRGDHVYGSVPIYGAIEGQGANRFTARIHGETEASATIEAEARPQLRRDWSLDLNFSDGFHWSEPPILHVLGRDIPLAKYAEPRIRTQLAHVRSRALAAARRLDLHDKAATAWQHAFEPIKLADDPQIWLQLTPQNAAFAGVRANAKVLSGSLELSGSAETVVGQAPPAVTPTTLPPLGTDVAAPGTFDVILPVRINYDTLRDKIMQVVGAAKGENVIREVQVYPSAGKLVIGLRVAKASEADPTAGEWVYLSGALNVDTDKQTVQLSDLAVQGTPASDIGAMLGNNALLEQLKEQANVSYGVAYQNLLNAANERLTRPLKNGYRMEGHLTSAKLDKVWLLADGLSIALRASGELKILYGL</sequence>
<dbReference type="InterPro" id="IPR025515">
    <property type="entry name" value="DUF4403"/>
</dbReference>
<dbReference type="EMBL" id="LT629750">
    <property type="protein sequence ID" value="SDS97981.1"/>
    <property type="molecule type" value="Genomic_DNA"/>
</dbReference>
<dbReference type="Proteomes" id="UP000243904">
    <property type="component" value="Chromosome I"/>
</dbReference>
<name>A0A1H1WMZ9_9BRAD</name>
<protein>
    <recommendedName>
        <fullName evidence="4">DUF4403 domain-containing protein</fullName>
    </recommendedName>
</protein>
<evidence type="ECO:0000313" key="2">
    <source>
        <dbReference type="EMBL" id="SDS97981.1"/>
    </source>
</evidence>
<keyword evidence="3" id="KW-1185">Reference proteome</keyword>
<evidence type="ECO:0008006" key="4">
    <source>
        <dbReference type="Google" id="ProtNLM"/>
    </source>
</evidence>
<dbReference type="Pfam" id="PF14356">
    <property type="entry name" value="DUF4403"/>
    <property type="match status" value="1"/>
</dbReference>
<proteinExistence type="predicted"/>
<organism evidence="2 3">
    <name type="scientific">Bradyrhizobium canariense</name>
    <dbReference type="NCBI Taxonomy" id="255045"/>
    <lineage>
        <taxon>Bacteria</taxon>
        <taxon>Pseudomonadati</taxon>
        <taxon>Pseudomonadota</taxon>
        <taxon>Alphaproteobacteria</taxon>
        <taxon>Hyphomicrobiales</taxon>
        <taxon>Nitrobacteraceae</taxon>
        <taxon>Bradyrhizobium</taxon>
    </lineage>
</organism>
<dbReference type="RefSeq" id="WP_146688437.1">
    <property type="nucleotide sequence ID" value="NZ_LT629750.1"/>
</dbReference>
<dbReference type="AlphaFoldDB" id="A0A1H1WMZ9"/>
<gene>
    <name evidence="2" type="ORF">SAMN05444158_3910</name>
</gene>
<evidence type="ECO:0000313" key="3">
    <source>
        <dbReference type="Proteomes" id="UP000243904"/>
    </source>
</evidence>